<dbReference type="InParanoid" id="A0A6P8T3E9"/>
<dbReference type="InterPro" id="IPR012340">
    <property type="entry name" value="NA-bd_OB-fold"/>
</dbReference>
<reference evidence="2" key="1">
    <citation type="submission" date="2025-08" db="UniProtKB">
        <authorList>
            <consortium name="RefSeq"/>
        </authorList>
    </citation>
    <scope>IDENTIFICATION</scope>
</reference>
<keyword evidence="1" id="KW-1185">Reference proteome</keyword>
<dbReference type="Proteomes" id="UP000515161">
    <property type="component" value="Unplaced"/>
</dbReference>
<name>A0A6P8T3E9_GYMAC</name>
<organism evidence="1 2">
    <name type="scientific">Gymnodraco acuticeps</name>
    <name type="common">Antarctic dragonfish</name>
    <dbReference type="NCBI Taxonomy" id="8218"/>
    <lineage>
        <taxon>Eukaryota</taxon>
        <taxon>Metazoa</taxon>
        <taxon>Chordata</taxon>
        <taxon>Craniata</taxon>
        <taxon>Vertebrata</taxon>
        <taxon>Euteleostomi</taxon>
        <taxon>Actinopterygii</taxon>
        <taxon>Neopterygii</taxon>
        <taxon>Teleostei</taxon>
        <taxon>Neoteleostei</taxon>
        <taxon>Acanthomorphata</taxon>
        <taxon>Eupercaria</taxon>
        <taxon>Perciformes</taxon>
        <taxon>Notothenioidei</taxon>
        <taxon>Bathydraconidae</taxon>
        <taxon>Gymnodraco</taxon>
    </lineage>
</organism>
<dbReference type="OrthoDB" id="8880272at2759"/>
<gene>
    <name evidence="2" type="primary">LOC117537009</name>
</gene>
<protein>
    <submittedName>
        <fullName evidence="2">Uncharacterized protein LOC117537009</fullName>
    </submittedName>
</protein>
<dbReference type="RefSeq" id="XP_034058053.1">
    <property type="nucleotide sequence ID" value="XM_034202162.1"/>
</dbReference>
<proteinExistence type="predicted"/>
<dbReference type="SUPFAM" id="SSF50249">
    <property type="entry name" value="Nucleic acid-binding proteins"/>
    <property type="match status" value="1"/>
</dbReference>
<dbReference type="GeneID" id="117537009"/>
<dbReference type="AlphaFoldDB" id="A0A6P8T3E9"/>
<evidence type="ECO:0000313" key="2">
    <source>
        <dbReference type="RefSeq" id="XP_034058053.1"/>
    </source>
</evidence>
<sequence length="308" mass="33448">MALKTVLNTPMDTPYFKLPPITVKVLKLEDQSKVVSWDFGATVKAATIKNNKVAILSDGSSVIKVTIYEEYASKITEGGTYVIRGYTLRGQFPPYFMNIAKNTMFFRGTTLQVPQNLLEEAEALLHPASPLTLIKDCTEGQGYMSVQGEIIEMFAVKRVRSGKEFVPTRRLTLEQESNRISITLWREAAMAAANIGELVIISHLKATRTDYGIQLQSSQLTKIEKPKLQTIYGEIIGVMDLECSGCSGGSSGGGSASASGSASGSGSGGSACEVQLQVLLESGEVFSIEKATWEPFEAKLKLDTIRVK</sequence>
<accession>A0A6P8T3E9</accession>
<evidence type="ECO:0000313" key="1">
    <source>
        <dbReference type="Proteomes" id="UP000515161"/>
    </source>
</evidence>
<dbReference type="KEGG" id="gacu:117537009"/>
<dbReference type="Gene3D" id="2.40.50.140">
    <property type="entry name" value="Nucleic acid-binding proteins"/>
    <property type="match status" value="1"/>
</dbReference>